<gene>
    <name evidence="2" type="ORF">QJS10_CPB11g01333</name>
</gene>
<name>A0AAV9DTF7_ACOCL</name>
<dbReference type="EMBL" id="JAUJYO010000011">
    <property type="protein sequence ID" value="KAK1304512.1"/>
    <property type="molecule type" value="Genomic_DNA"/>
</dbReference>
<proteinExistence type="predicted"/>
<evidence type="ECO:0000313" key="3">
    <source>
        <dbReference type="Proteomes" id="UP001180020"/>
    </source>
</evidence>
<protein>
    <submittedName>
        <fullName evidence="2">Uncharacterized protein</fullName>
    </submittedName>
</protein>
<feature type="region of interest" description="Disordered" evidence="1">
    <location>
        <begin position="88"/>
        <end position="127"/>
    </location>
</feature>
<evidence type="ECO:0000256" key="1">
    <source>
        <dbReference type="SAM" id="MobiDB-lite"/>
    </source>
</evidence>
<reference evidence="2" key="1">
    <citation type="journal article" date="2023" name="Nat. Commun.">
        <title>Diploid and tetraploid genomes of Acorus and the evolution of monocots.</title>
        <authorList>
            <person name="Ma L."/>
            <person name="Liu K.W."/>
            <person name="Li Z."/>
            <person name="Hsiao Y.Y."/>
            <person name="Qi Y."/>
            <person name="Fu T."/>
            <person name="Tang G.D."/>
            <person name="Zhang D."/>
            <person name="Sun W.H."/>
            <person name="Liu D.K."/>
            <person name="Li Y."/>
            <person name="Chen G.Z."/>
            <person name="Liu X.D."/>
            <person name="Liao X.Y."/>
            <person name="Jiang Y.T."/>
            <person name="Yu X."/>
            <person name="Hao Y."/>
            <person name="Huang J."/>
            <person name="Zhao X.W."/>
            <person name="Ke S."/>
            <person name="Chen Y.Y."/>
            <person name="Wu W.L."/>
            <person name="Hsu J.L."/>
            <person name="Lin Y.F."/>
            <person name="Huang M.D."/>
            <person name="Li C.Y."/>
            <person name="Huang L."/>
            <person name="Wang Z.W."/>
            <person name="Zhao X."/>
            <person name="Zhong W.Y."/>
            <person name="Peng D.H."/>
            <person name="Ahmad S."/>
            <person name="Lan S."/>
            <person name="Zhang J.S."/>
            <person name="Tsai W.C."/>
            <person name="Van de Peer Y."/>
            <person name="Liu Z.J."/>
        </authorList>
    </citation>
    <scope>NUCLEOTIDE SEQUENCE</scope>
    <source>
        <strain evidence="2">CP</strain>
    </source>
</reference>
<dbReference type="AlphaFoldDB" id="A0AAV9DTF7"/>
<dbReference type="Proteomes" id="UP001180020">
    <property type="component" value="Unassembled WGS sequence"/>
</dbReference>
<comment type="caution">
    <text evidence="2">The sequence shown here is derived from an EMBL/GenBank/DDBJ whole genome shotgun (WGS) entry which is preliminary data.</text>
</comment>
<organism evidence="2 3">
    <name type="scientific">Acorus calamus</name>
    <name type="common">Sweet flag</name>
    <dbReference type="NCBI Taxonomy" id="4465"/>
    <lineage>
        <taxon>Eukaryota</taxon>
        <taxon>Viridiplantae</taxon>
        <taxon>Streptophyta</taxon>
        <taxon>Embryophyta</taxon>
        <taxon>Tracheophyta</taxon>
        <taxon>Spermatophyta</taxon>
        <taxon>Magnoliopsida</taxon>
        <taxon>Liliopsida</taxon>
        <taxon>Acoraceae</taxon>
        <taxon>Acorus</taxon>
    </lineage>
</organism>
<keyword evidence="3" id="KW-1185">Reference proteome</keyword>
<evidence type="ECO:0000313" key="2">
    <source>
        <dbReference type="EMBL" id="KAK1304512.1"/>
    </source>
</evidence>
<reference evidence="2" key="2">
    <citation type="submission" date="2023-06" db="EMBL/GenBank/DDBJ databases">
        <authorList>
            <person name="Ma L."/>
            <person name="Liu K.-W."/>
            <person name="Li Z."/>
            <person name="Hsiao Y.-Y."/>
            <person name="Qi Y."/>
            <person name="Fu T."/>
            <person name="Tang G."/>
            <person name="Zhang D."/>
            <person name="Sun W.-H."/>
            <person name="Liu D.-K."/>
            <person name="Li Y."/>
            <person name="Chen G.-Z."/>
            <person name="Liu X.-D."/>
            <person name="Liao X.-Y."/>
            <person name="Jiang Y.-T."/>
            <person name="Yu X."/>
            <person name="Hao Y."/>
            <person name="Huang J."/>
            <person name="Zhao X.-W."/>
            <person name="Ke S."/>
            <person name="Chen Y.-Y."/>
            <person name="Wu W.-L."/>
            <person name="Hsu J.-L."/>
            <person name="Lin Y.-F."/>
            <person name="Huang M.-D."/>
            <person name="Li C.-Y."/>
            <person name="Huang L."/>
            <person name="Wang Z.-W."/>
            <person name="Zhao X."/>
            <person name="Zhong W.-Y."/>
            <person name="Peng D.-H."/>
            <person name="Ahmad S."/>
            <person name="Lan S."/>
            <person name="Zhang J.-S."/>
            <person name="Tsai W.-C."/>
            <person name="Van De Peer Y."/>
            <person name="Liu Z.-J."/>
        </authorList>
    </citation>
    <scope>NUCLEOTIDE SEQUENCE</scope>
    <source>
        <strain evidence="2">CP</strain>
        <tissue evidence="2">Leaves</tissue>
    </source>
</reference>
<accession>A0AAV9DTF7</accession>
<sequence>MSDLRDALSSAGTSTQALPAWVTQLLLPAGLWTLWRTRNEVLFRSQRLYFENIHVGYGSASSNKLGEAFGGNEPSVCFGGDITMREIRHSDCGGPGTSSGSDLYRSEGSPVSRASHLGPRQGAKEQS</sequence>